<dbReference type="AlphaFoldDB" id="A0A9W5B4G0"/>
<dbReference type="Proteomes" id="UP000191933">
    <property type="component" value="Unassembled WGS sequence"/>
</dbReference>
<comment type="caution">
    <text evidence="1">The sequence shown here is derived from an EMBL/GenBank/DDBJ whole genome shotgun (WGS) entry which is preliminary data.</text>
</comment>
<keyword evidence="2" id="KW-1185">Reference proteome</keyword>
<evidence type="ECO:0000313" key="2">
    <source>
        <dbReference type="Proteomes" id="UP000191933"/>
    </source>
</evidence>
<accession>A0A9W5B4G0</accession>
<name>A0A9W5B4G0_9HYPH</name>
<organism evidence="1 2">
    <name type="scientific">Agrobacterium genomosp. 2 str. CFBP 5494</name>
    <dbReference type="NCBI Taxonomy" id="1183436"/>
    <lineage>
        <taxon>Bacteria</taxon>
        <taxon>Pseudomonadati</taxon>
        <taxon>Pseudomonadota</taxon>
        <taxon>Alphaproteobacteria</taxon>
        <taxon>Hyphomicrobiales</taxon>
        <taxon>Rhizobiaceae</taxon>
        <taxon>Rhizobium/Agrobacterium group</taxon>
        <taxon>Agrobacterium</taxon>
        <taxon>Agrobacterium tumefaciens complex</taxon>
    </lineage>
</organism>
<evidence type="ECO:0000313" key="1">
    <source>
        <dbReference type="EMBL" id="CUW96990.1"/>
    </source>
</evidence>
<gene>
    <name evidence="1" type="ORF">AGR2A_Lc30001</name>
</gene>
<sequence>MPIDKTLRGLRKIAVNAQIDRPKEAVGHHSSKRLWFQAALTNTASSRLTGSRSSRSTSAP</sequence>
<reference evidence="1 2" key="1">
    <citation type="submission" date="2016-01" db="EMBL/GenBank/DDBJ databases">
        <authorList>
            <person name="Regsiter A."/>
            <person name="william w."/>
        </authorList>
    </citation>
    <scope>NUCLEOTIDE SEQUENCE [LARGE SCALE GENOMIC DNA]</scope>
    <source>
        <strain evidence="1 2">CFBP 5494</strain>
    </source>
</reference>
<dbReference type="EMBL" id="FBVY01000032">
    <property type="protein sequence ID" value="CUW96990.1"/>
    <property type="molecule type" value="Genomic_DNA"/>
</dbReference>
<proteinExistence type="predicted"/>
<protein>
    <submittedName>
        <fullName evidence="1">Uncharacterized protein</fullName>
    </submittedName>
</protein>